<name>A0A8B7MU47_PHODC</name>
<dbReference type="PANTHER" id="PTHR32246">
    <property type="entry name" value="INGRESSION PROTEIN FIC1"/>
    <property type="match status" value="1"/>
</dbReference>
<dbReference type="Pfam" id="PF00168">
    <property type="entry name" value="C2"/>
    <property type="match status" value="1"/>
</dbReference>
<dbReference type="InterPro" id="IPR000008">
    <property type="entry name" value="C2_dom"/>
</dbReference>
<evidence type="ECO:0000313" key="4">
    <source>
        <dbReference type="RefSeq" id="XP_017698612.1"/>
    </source>
</evidence>
<dbReference type="KEGG" id="pda:103708363"/>
<dbReference type="Gene3D" id="2.60.40.150">
    <property type="entry name" value="C2 domain"/>
    <property type="match status" value="1"/>
</dbReference>
<organism evidence="3 4">
    <name type="scientific">Phoenix dactylifera</name>
    <name type="common">Date palm</name>
    <dbReference type="NCBI Taxonomy" id="42345"/>
    <lineage>
        <taxon>Eukaryota</taxon>
        <taxon>Viridiplantae</taxon>
        <taxon>Streptophyta</taxon>
        <taxon>Embryophyta</taxon>
        <taxon>Tracheophyta</taxon>
        <taxon>Spermatophyta</taxon>
        <taxon>Magnoliopsida</taxon>
        <taxon>Liliopsida</taxon>
        <taxon>Arecaceae</taxon>
        <taxon>Coryphoideae</taxon>
        <taxon>Phoeniceae</taxon>
        <taxon>Phoenix</taxon>
    </lineage>
</organism>
<dbReference type="GO" id="GO:0006952">
    <property type="term" value="P:defense response"/>
    <property type="evidence" value="ECO:0007669"/>
    <property type="project" value="InterPro"/>
</dbReference>
<dbReference type="PROSITE" id="PS50004">
    <property type="entry name" value="C2"/>
    <property type="match status" value="1"/>
</dbReference>
<dbReference type="Proteomes" id="UP000228380">
    <property type="component" value="Chromosome 11"/>
</dbReference>
<feature type="region of interest" description="Disordered" evidence="1">
    <location>
        <begin position="169"/>
        <end position="193"/>
    </location>
</feature>
<evidence type="ECO:0000259" key="2">
    <source>
        <dbReference type="PROSITE" id="PS50004"/>
    </source>
</evidence>
<dbReference type="InterPro" id="IPR035892">
    <property type="entry name" value="C2_domain_sf"/>
</dbReference>
<dbReference type="GeneID" id="103708363"/>
<dbReference type="SMART" id="SM00239">
    <property type="entry name" value="C2"/>
    <property type="match status" value="1"/>
</dbReference>
<sequence>MDYHFLEINLICAQGLKPPAGFRRAQAYAVAWVDPAFKLRTRVDRTGGENPTWNDKFIFHVPAGFLADDSSSAVSVEIYATAGWILTDSLLGTVRLLVGNLRLLSRRDGCPVFDAVGIRRPSGRLHGVLNVGAMLLRRVPLVAAEVLGACPAVSYLSLMGEKGFKIRRRQAAAPRDDPAAGKDPALKQWNGETISSDGGVEAEEISDGRVVPCGPCFLGFPRRIHRSPSDQILQLSSTEESPGR</sequence>
<reference evidence="4" key="2">
    <citation type="submission" date="2025-08" db="UniProtKB">
        <authorList>
            <consortium name="RefSeq"/>
        </authorList>
    </citation>
    <scope>IDENTIFICATION</scope>
    <source>
        <tissue evidence="4">Young leaves</tissue>
    </source>
</reference>
<dbReference type="RefSeq" id="XP_017698612.1">
    <property type="nucleotide sequence ID" value="XM_017843123.3"/>
</dbReference>
<dbReference type="OrthoDB" id="1909968at2759"/>
<dbReference type="PANTHER" id="PTHR32246:SF69">
    <property type="entry name" value="CALCIUM-DEPENDENT LIPID-BINDING (CALB DOMAIN) FAMILY PROTEIN"/>
    <property type="match status" value="1"/>
</dbReference>
<dbReference type="SUPFAM" id="SSF49562">
    <property type="entry name" value="C2 domain (Calcium/lipid-binding domain, CaLB)"/>
    <property type="match status" value="1"/>
</dbReference>
<keyword evidence="3" id="KW-1185">Reference proteome</keyword>
<feature type="domain" description="C2" evidence="2">
    <location>
        <begin position="1"/>
        <end position="114"/>
    </location>
</feature>
<evidence type="ECO:0000256" key="1">
    <source>
        <dbReference type="SAM" id="MobiDB-lite"/>
    </source>
</evidence>
<accession>A0A8B7MU47</accession>
<protein>
    <submittedName>
        <fullName evidence="4">Uncharacterized protein LOC103708363</fullName>
    </submittedName>
</protein>
<dbReference type="AlphaFoldDB" id="A0A8B7MU47"/>
<evidence type="ECO:0000313" key="3">
    <source>
        <dbReference type="Proteomes" id="UP000228380"/>
    </source>
</evidence>
<dbReference type="InterPro" id="IPR044750">
    <property type="entry name" value="C2_SRC2/BAP"/>
</dbReference>
<proteinExistence type="predicted"/>
<dbReference type="CDD" id="cd04051">
    <property type="entry name" value="C2_SRC2_like"/>
    <property type="match status" value="1"/>
</dbReference>
<gene>
    <name evidence="4" type="primary">LOC103708363</name>
</gene>
<reference evidence="3" key="1">
    <citation type="journal article" date="2019" name="Nat. Commun.">
        <title>Genome-wide association mapping of date palm fruit traits.</title>
        <authorList>
            <person name="Hazzouri K.M."/>
            <person name="Gros-Balthazard M."/>
            <person name="Flowers J.M."/>
            <person name="Copetti D."/>
            <person name="Lemansour A."/>
            <person name="Lebrun M."/>
            <person name="Masmoudi K."/>
            <person name="Ferrand S."/>
            <person name="Dhar M.I."/>
            <person name="Fresquez Z.A."/>
            <person name="Rosas U."/>
            <person name="Zhang J."/>
            <person name="Talag J."/>
            <person name="Lee S."/>
            <person name="Kudrna D."/>
            <person name="Powell R.F."/>
            <person name="Leitch I.J."/>
            <person name="Krueger R.R."/>
            <person name="Wing R.A."/>
            <person name="Amiri K.M.A."/>
            <person name="Purugganan M.D."/>
        </authorList>
    </citation>
    <scope>NUCLEOTIDE SEQUENCE [LARGE SCALE GENOMIC DNA]</scope>
    <source>
        <strain evidence="3">cv. Khalas</strain>
    </source>
</reference>